<sequence length="309" mass="34196">MSVQSPSAVVLIRPHHFGPNPATALDNAFQSVDPTRDAAAIARDAYTESTLLAEALEQAGVQVHLFEDTESVRPDSVFPNNWFSTHPGGRIAVYPMYSPNRRTERRADIIELLKERFRVQDIIDFSGLEHDGIFLEGTGAMVLDHTNRVAYTASSHRADSLALERFCATFGYEPMMFVASDPRGTPIYHTNVMMCIATEFVLVGLSLIENPRRRQEVADRLTEPGRQLIDLSADQVADFAGNAIELRSPQGRILVMSARAAATLRVSQRKVIERSCRIVTVDIPTIELAGGSVRCMIAGIHLDRRPVLV</sequence>
<dbReference type="EMBL" id="OCST01000003">
    <property type="protein sequence ID" value="SOE64141.1"/>
    <property type="molecule type" value="Genomic_DNA"/>
</dbReference>
<proteinExistence type="predicted"/>
<evidence type="ECO:0000313" key="2">
    <source>
        <dbReference type="Proteomes" id="UP000219440"/>
    </source>
</evidence>
<dbReference type="SUPFAM" id="SSF55909">
    <property type="entry name" value="Pentein"/>
    <property type="match status" value="1"/>
</dbReference>
<dbReference type="AlphaFoldDB" id="A0A2C8ZHL7"/>
<evidence type="ECO:0008006" key="3">
    <source>
        <dbReference type="Google" id="ProtNLM"/>
    </source>
</evidence>
<dbReference type="PANTHER" id="PTHR43224:SF1">
    <property type="entry name" value="AMIDINOTRANSFERASE"/>
    <property type="match status" value="1"/>
</dbReference>
<dbReference type="Pfam" id="PF19420">
    <property type="entry name" value="DDAH_eukar"/>
    <property type="match status" value="1"/>
</dbReference>
<dbReference type="PANTHER" id="PTHR43224">
    <property type="entry name" value="AMIDINOTRANSFERASE"/>
    <property type="match status" value="1"/>
</dbReference>
<name>A0A2C8ZHL7_9MICO</name>
<reference evidence="1 2" key="1">
    <citation type="submission" date="2017-09" db="EMBL/GenBank/DDBJ databases">
        <authorList>
            <person name="Ehlers B."/>
            <person name="Leendertz F.H."/>
        </authorList>
    </citation>
    <scope>NUCLEOTIDE SEQUENCE [LARGE SCALE GENOMIC DNA]</scope>
    <source>
        <strain evidence="1 2">CGMCC 1.05381</strain>
    </source>
</reference>
<dbReference type="RefSeq" id="WP_097060477.1">
    <property type="nucleotide sequence ID" value="NZ_BMLC01000001.1"/>
</dbReference>
<evidence type="ECO:0000313" key="1">
    <source>
        <dbReference type="EMBL" id="SOE64141.1"/>
    </source>
</evidence>
<dbReference type="PIRSF" id="PIRSF028188">
    <property type="entry name" value="Amdntrnsf_FN0238"/>
    <property type="match status" value="1"/>
</dbReference>
<keyword evidence="2" id="KW-1185">Reference proteome</keyword>
<gene>
    <name evidence="1" type="ORF">SAMN06296378_1335</name>
</gene>
<dbReference type="OrthoDB" id="9788268at2"/>
<dbReference type="Proteomes" id="UP000219440">
    <property type="component" value="Unassembled WGS sequence"/>
</dbReference>
<accession>A0A2C8ZHL7</accession>
<dbReference type="NCBIfam" id="NF046062">
    <property type="entry name" value="citrull_CtlX"/>
    <property type="match status" value="1"/>
</dbReference>
<dbReference type="Gene3D" id="3.75.10.10">
    <property type="entry name" value="L-arginine/glycine Amidinotransferase, Chain A"/>
    <property type="match status" value="1"/>
</dbReference>
<organism evidence="1 2">
    <name type="scientific">Salinibacterium xinjiangense</name>
    <dbReference type="NCBI Taxonomy" id="386302"/>
    <lineage>
        <taxon>Bacteria</taxon>
        <taxon>Bacillati</taxon>
        <taxon>Actinomycetota</taxon>
        <taxon>Actinomycetes</taxon>
        <taxon>Micrococcales</taxon>
        <taxon>Microbacteriaceae</taxon>
        <taxon>Salinibacterium</taxon>
    </lineage>
</organism>
<protein>
    <recommendedName>
        <fullName evidence="3">Amidinotransferase</fullName>
    </recommendedName>
</protein>
<dbReference type="InterPro" id="IPR014541">
    <property type="entry name" value="Amdntrnsf_FN0238"/>
</dbReference>